<evidence type="ECO:0000256" key="4">
    <source>
        <dbReference type="ARBA" id="ARBA00054927"/>
    </source>
</evidence>
<protein>
    <submittedName>
        <fullName evidence="7">Putative SNARE complex subunit (Vam7)</fullName>
    </submittedName>
</protein>
<comment type="function">
    <text evidence="4">Essential for proper morphogenesis of the vacuole. May exist as structural reinforcement on the surface of the vacuolar membrane and be required for maintenance against rupture by osmotic pressure.</text>
</comment>
<dbReference type="SUPFAM" id="SSF58038">
    <property type="entry name" value="SNARE fusion complex"/>
    <property type="match status" value="1"/>
</dbReference>
<sequence length="367" mass="40369">MAPQVEISIPNTTISEGSKPYTIYNITLRLPLRSFTVQKRYSDFLTLHSGLTDQVGAPPPCSLPGKSWFSKTVSNPQLTEERRHSLETYLKTINESDDSRWRTTSVWRAFLNLPSSLASSTSSKAGALHSIISGPGGGGAPITDPVIWLDVHRDLKAQLQDARLNLTNRDQATTTQKQHEAGAAAKSHLVKASGLISALEEGLANIQKGADDGWGGQKLGEGELRRRKDLIASAKKDRDGLENLLNAMATKSKLDQTVASIQQTQELMGSAQHNKPKVGGGRVLGKETAETRELDNQGVLQLQKQKMADQDLDVEELRKIVQRQKELGIAINQELEVQNDMLRMVDEDVDRVQGKIQIAKRRIGKIS</sequence>
<dbReference type="eggNOG" id="ENOG502R27B">
    <property type="taxonomic scope" value="Eukaryota"/>
</dbReference>
<evidence type="ECO:0000259" key="6">
    <source>
        <dbReference type="PROSITE" id="PS50195"/>
    </source>
</evidence>
<dbReference type="CDD" id="cd15858">
    <property type="entry name" value="SNARE_VAM7"/>
    <property type="match status" value="1"/>
</dbReference>
<dbReference type="SUPFAM" id="SSF64268">
    <property type="entry name" value="PX domain"/>
    <property type="match status" value="1"/>
</dbReference>
<dbReference type="EMBL" id="LGRB01000009">
    <property type="protein sequence ID" value="OCT52331.1"/>
    <property type="molecule type" value="Genomic_DNA"/>
</dbReference>
<dbReference type="CDD" id="cd06897">
    <property type="entry name" value="PX_SNARE"/>
    <property type="match status" value="1"/>
</dbReference>
<keyword evidence="3" id="KW-0175">Coiled coil</keyword>
<dbReference type="OrthoDB" id="428895at2759"/>
<dbReference type="PANTHER" id="PTHR22775:SF3">
    <property type="entry name" value="SORTING NEXIN-13"/>
    <property type="match status" value="1"/>
</dbReference>
<dbReference type="FunFam" id="1.20.5.110:FF:000058">
    <property type="entry name" value="VAM7p Vacuolar SNARE protein"/>
    <property type="match status" value="1"/>
</dbReference>
<evidence type="ECO:0000256" key="1">
    <source>
        <dbReference type="ARBA" id="ARBA00004116"/>
    </source>
</evidence>
<dbReference type="Pfam" id="PF00787">
    <property type="entry name" value="PX"/>
    <property type="match status" value="1"/>
</dbReference>
<evidence type="ECO:0000259" key="5">
    <source>
        <dbReference type="PROSITE" id="PS50192"/>
    </source>
</evidence>
<organism evidence="7 8">
    <name type="scientific">Cladophialophora carrionii</name>
    <dbReference type="NCBI Taxonomy" id="86049"/>
    <lineage>
        <taxon>Eukaryota</taxon>
        <taxon>Fungi</taxon>
        <taxon>Dikarya</taxon>
        <taxon>Ascomycota</taxon>
        <taxon>Pezizomycotina</taxon>
        <taxon>Eurotiomycetes</taxon>
        <taxon>Chaetothyriomycetidae</taxon>
        <taxon>Chaetothyriales</taxon>
        <taxon>Herpotrichiellaceae</taxon>
        <taxon>Cladophialophora</taxon>
    </lineage>
</organism>
<dbReference type="VEuPathDB" id="FungiDB:G647_05838"/>
<dbReference type="PROSITE" id="PS50192">
    <property type="entry name" value="T_SNARE"/>
    <property type="match status" value="1"/>
</dbReference>
<evidence type="ECO:0000256" key="3">
    <source>
        <dbReference type="ARBA" id="ARBA00023054"/>
    </source>
</evidence>
<name>A0A1C1CUZ6_9EURO</name>
<dbReference type="GO" id="GO:0000329">
    <property type="term" value="C:fungal-type vacuole membrane"/>
    <property type="evidence" value="ECO:0007669"/>
    <property type="project" value="UniProtKB-ARBA"/>
</dbReference>
<dbReference type="AlphaFoldDB" id="A0A1C1CUZ6"/>
<dbReference type="GO" id="GO:0016192">
    <property type="term" value="P:vesicle-mediated transport"/>
    <property type="evidence" value="ECO:0007669"/>
    <property type="project" value="UniProtKB-ARBA"/>
</dbReference>
<keyword evidence="8" id="KW-1185">Reference proteome</keyword>
<feature type="domain" description="PX" evidence="6">
    <location>
        <begin position="2"/>
        <end position="117"/>
    </location>
</feature>
<dbReference type="STRING" id="86049.A0A1C1CUZ6"/>
<dbReference type="VEuPathDB" id="FungiDB:CLCR_08770"/>
<dbReference type="InterPro" id="IPR001683">
    <property type="entry name" value="PX_dom"/>
</dbReference>
<dbReference type="GO" id="GO:0035091">
    <property type="term" value="F:phosphatidylinositol binding"/>
    <property type="evidence" value="ECO:0007669"/>
    <property type="project" value="InterPro"/>
</dbReference>
<dbReference type="InterPro" id="IPR000727">
    <property type="entry name" value="T_SNARE_dom"/>
</dbReference>
<dbReference type="SMART" id="SM00312">
    <property type="entry name" value="PX"/>
    <property type="match status" value="1"/>
</dbReference>
<comment type="subcellular location">
    <subcellularLocation>
        <location evidence="1">Vacuole</location>
    </subcellularLocation>
</comment>
<dbReference type="PROSITE" id="PS50195">
    <property type="entry name" value="PX"/>
    <property type="match status" value="1"/>
</dbReference>
<proteinExistence type="predicted"/>
<dbReference type="InterPro" id="IPR036871">
    <property type="entry name" value="PX_dom_sf"/>
</dbReference>
<dbReference type="Gene3D" id="3.30.1520.10">
    <property type="entry name" value="Phox-like domain"/>
    <property type="match status" value="1"/>
</dbReference>
<comment type="caution">
    <text evidence="7">The sequence shown here is derived from an EMBL/GenBank/DDBJ whole genome shotgun (WGS) entry which is preliminary data.</text>
</comment>
<keyword evidence="2" id="KW-0926">Vacuole</keyword>
<dbReference type="Gene3D" id="1.20.5.110">
    <property type="match status" value="1"/>
</dbReference>
<gene>
    <name evidence="7" type="ORF">CLCR_08770</name>
</gene>
<accession>A0A1C1CUZ6</accession>
<dbReference type="GO" id="GO:0097576">
    <property type="term" value="P:vacuole fusion"/>
    <property type="evidence" value="ECO:0007669"/>
    <property type="project" value="UniProtKB-ARBA"/>
</dbReference>
<dbReference type="Proteomes" id="UP000094526">
    <property type="component" value="Unassembled WGS sequence"/>
</dbReference>
<dbReference type="GO" id="GO:0007034">
    <property type="term" value="P:vacuolar transport"/>
    <property type="evidence" value="ECO:0007669"/>
    <property type="project" value="UniProtKB-ARBA"/>
</dbReference>
<evidence type="ECO:0000313" key="7">
    <source>
        <dbReference type="EMBL" id="OCT52331.1"/>
    </source>
</evidence>
<dbReference type="PANTHER" id="PTHR22775">
    <property type="entry name" value="SORTING NEXIN"/>
    <property type="match status" value="1"/>
</dbReference>
<feature type="domain" description="T-SNARE coiled-coil homology" evidence="5">
    <location>
        <begin position="304"/>
        <end position="366"/>
    </location>
</feature>
<reference evidence="8" key="1">
    <citation type="submission" date="2015-07" db="EMBL/GenBank/DDBJ databases">
        <authorList>
            <person name="Teixeira M.M."/>
            <person name="Souza R.C."/>
            <person name="Almeida L.G."/>
            <person name="Vicente V.A."/>
            <person name="de Hoog S."/>
            <person name="Bocca A.L."/>
            <person name="de Almeida S.R."/>
            <person name="Vasconcelos A.T."/>
            <person name="Felipe M.S."/>
        </authorList>
    </citation>
    <scope>NUCLEOTIDE SEQUENCE [LARGE SCALE GENOMIC DNA]</scope>
    <source>
        <strain evidence="8">KSF</strain>
    </source>
</reference>
<evidence type="ECO:0000313" key="8">
    <source>
        <dbReference type="Proteomes" id="UP000094526"/>
    </source>
</evidence>
<evidence type="ECO:0000256" key="2">
    <source>
        <dbReference type="ARBA" id="ARBA00022554"/>
    </source>
</evidence>